<dbReference type="RefSeq" id="WP_146752301.1">
    <property type="nucleotide sequence ID" value="NZ_CP071879.1"/>
</dbReference>
<name>A0AAE6JBQ6_9SPHI</name>
<dbReference type="AlphaFoldDB" id="A0AAE6JBQ6"/>
<organism evidence="1 3">
    <name type="scientific">Mucilaginibacter rubeus</name>
    <dbReference type="NCBI Taxonomy" id="2027860"/>
    <lineage>
        <taxon>Bacteria</taxon>
        <taxon>Pseudomonadati</taxon>
        <taxon>Bacteroidota</taxon>
        <taxon>Sphingobacteriia</taxon>
        <taxon>Sphingobacteriales</taxon>
        <taxon>Sphingobacteriaceae</taxon>
        <taxon>Mucilaginibacter</taxon>
    </lineage>
</organism>
<evidence type="ECO:0000313" key="1">
    <source>
        <dbReference type="EMBL" id="QEM02712.1"/>
    </source>
</evidence>
<evidence type="ECO:0000313" key="2">
    <source>
        <dbReference type="EMBL" id="QTE48542.1"/>
    </source>
</evidence>
<dbReference type="EMBL" id="CP043451">
    <property type="protein sequence ID" value="QEM02712.1"/>
    <property type="molecule type" value="Genomic_DNA"/>
</dbReference>
<proteinExistence type="predicted"/>
<keyword evidence="4" id="KW-1185">Reference proteome</keyword>
<dbReference type="EMBL" id="CP071880">
    <property type="protein sequence ID" value="QTE48542.1"/>
    <property type="molecule type" value="Genomic_DNA"/>
</dbReference>
<evidence type="ECO:0000313" key="4">
    <source>
        <dbReference type="Proteomes" id="UP000663940"/>
    </source>
</evidence>
<sequence>MQAAIADLHRPKSWPLLFYLVRSSKNNSVNFCYAQYMHGSYEQDAKQQQVDYLYFLRTTILILIKLRDDAVLKRRWFSD</sequence>
<reference evidence="1 3" key="1">
    <citation type="submission" date="2019-08" db="EMBL/GenBank/DDBJ databases">
        <title>Comparative genome analysis confer to the adaptation heavy metal polluted environment.</title>
        <authorList>
            <person name="Li Y."/>
        </authorList>
    </citation>
    <scope>NUCLEOTIDE SEQUENCE [LARGE SCALE GENOMIC DNA]</scope>
    <source>
        <strain evidence="1 3">P2</strain>
    </source>
</reference>
<reference evidence="2 4" key="2">
    <citation type="submission" date="2021-03" db="EMBL/GenBank/DDBJ databases">
        <title>Mucilaginibacter strains isolated from gold and copper mining confer multi heavy-metal resistance.</title>
        <authorList>
            <person name="Li Y."/>
        </authorList>
    </citation>
    <scope>NUCLEOTIDE SEQUENCE [LARGE SCALE GENOMIC DNA]</scope>
    <source>
        <strain evidence="2 4">P2-4</strain>
    </source>
</reference>
<gene>
    <name evidence="1" type="ORF">DIU31_003975</name>
    <name evidence="2" type="ORF">J3L21_23760</name>
</gene>
<evidence type="ECO:0000313" key="3">
    <source>
        <dbReference type="Proteomes" id="UP000250557"/>
    </source>
</evidence>
<protein>
    <submittedName>
        <fullName evidence="1">Uncharacterized protein</fullName>
    </submittedName>
</protein>
<dbReference type="Proteomes" id="UP000250557">
    <property type="component" value="Chromosome"/>
</dbReference>
<dbReference type="Proteomes" id="UP000663940">
    <property type="component" value="Chromosome"/>
</dbReference>
<accession>A0AAE6JBQ6</accession>